<proteinExistence type="predicted"/>
<protein>
    <submittedName>
        <fullName evidence="2">Uncharacterized protein</fullName>
    </submittedName>
</protein>
<sequence>MRPYLFVLTVATGRPSCSPQVFWDPSEGFRGHFSESLTAAEGVGGVRLLWLAAARARGGGGWRVSAPPHTAERAPAPATDAYTICALSNEDVSITPDGLHALACVENVPGPLFKTSEWSQTSHSSDVSVEDRSCGWDCDQIQKVRAEKQMQRKLDLADDGQTDGRTNIKENHLGLQFHFRTLPVPVAAGVWPGQSDGTEWMMRWGGGGGPSLERLWKGSRRRGTSRPWRMAVGDAHCLVPDEAVGATDEAAVTLQTEAQSLSQNLTLLPRVVVSALVIATLLHPGLLQSALWQRFFYTITSVWTPLPLVQLSCQAEALVFAASADVKPERSVCAWHLPNADGLSCSSLCLPTFGARLPASLLTAAGNQQHCETTKRGHQQSDKAERIEGIGEEGRVTAHPGTEPQPPPALSPGTDLSPNEGLTTETRVVEGVTGVAGNALLS</sequence>
<feature type="region of interest" description="Disordered" evidence="1">
    <location>
        <begin position="394"/>
        <end position="422"/>
    </location>
</feature>
<reference evidence="2 3" key="1">
    <citation type="submission" date="2019-03" db="EMBL/GenBank/DDBJ databases">
        <title>First draft genome of Liparis tanakae, snailfish: a comprehensive survey of snailfish specific genes.</title>
        <authorList>
            <person name="Kim W."/>
            <person name="Song I."/>
            <person name="Jeong J.-H."/>
            <person name="Kim D."/>
            <person name="Kim S."/>
            <person name="Ryu S."/>
            <person name="Song J.Y."/>
            <person name="Lee S.K."/>
        </authorList>
    </citation>
    <scope>NUCLEOTIDE SEQUENCE [LARGE SCALE GENOMIC DNA]</scope>
    <source>
        <tissue evidence="2">Muscle</tissue>
    </source>
</reference>
<comment type="caution">
    <text evidence="2">The sequence shown here is derived from an EMBL/GenBank/DDBJ whole genome shotgun (WGS) entry which is preliminary data.</text>
</comment>
<accession>A0A4Z2IRP0</accession>
<gene>
    <name evidence="2" type="ORF">EYF80_009529</name>
</gene>
<evidence type="ECO:0000313" key="3">
    <source>
        <dbReference type="Proteomes" id="UP000314294"/>
    </source>
</evidence>
<dbReference type="Proteomes" id="UP000314294">
    <property type="component" value="Unassembled WGS sequence"/>
</dbReference>
<dbReference type="AlphaFoldDB" id="A0A4Z2IRP0"/>
<dbReference type="EMBL" id="SRLO01000056">
    <property type="protein sequence ID" value="TNN80204.1"/>
    <property type="molecule type" value="Genomic_DNA"/>
</dbReference>
<name>A0A4Z2IRP0_9TELE</name>
<evidence type="ECO:0000313" key="2">
    <source>
        <dbReference type="EMBL" id="TNN80204.1"/>
    </source>
</evidence>
<organism evidence="2 3">
    <name type="scientific">Liparis tanakae</name>
    <name type="common">Tanaka's snailfish</name>
    <dbReference type="NCBI Taxonomy" id="230148"/>
    <lineage>
        <taxon>Eukaryota</taxon>
        <taxon>Metazoa</taxon>
        <taxon>Chordata</taxon>
        <taxon>Craniata</taxon>
        <taxon>Vertebrata</taxon>
        <taxon>Euteleostomi</taxon>
        <taxon>Actinopterygii</taxon>
        <taxon>Neopterygii</taxon>
        <taxon>Teleostei</taxon>
        <taxon>Neoteleostei</taxon>
        <taxon>Acanthomorphata</taxon>
        <taxon>Eupercaria</taxon>
        <taxon>Perciformes</taxon>
        <taxon>Cottioidei</taxon>
        <taxon>Cottales</taxon>
        <taxon>Liparidae</taxon>
        <taxon>Liparis</taxon>
    </lineage>
</organism>
<keyword evidence="3" id="KW-1185">Reference proteome</keyword>
<evidence type="ECO:0000256" key="1">
    <source>
        <dbReference type="SAM" id="MobiDB-lite"/>
    </source>
</evidence>